<keyword evidence="2" id="KW-1185">Reference proteome</keyword>
<reference evidence="1" key="1">
    <citation type="submission" date="2023-04" db="EMBL/GenBank/DDBJ databases">
        <title>A chromosome-level genome assembly of the parasitoid wasp Eretmocerus hayati.</title>
        <authorList>
            <person name="Zhong Y."/>
            <person name="Liu S."/>
            <person name="Liu Y."/>
        </authorList>
    </citation>
    <scope>NUCLEOTIDE SEQUENCE</scope>
    <source>
        <strain evidence="1">ZJU_SS_LIU_2023</strain>
    </source>
</reference>
<dbReference type="Proteomes" id="UP001239111">
    <property type="component" value="Chromosome 2"/>
</dbReference>
<proteinExistence type="predicted"/>
<accession>A0ACC2P4N0</accession>
<name>A0ACC2P4N0_9HYME</name>
<evidence type="ECO:0000313" key="2">
    <source>
        <dbReference type="Proteomes" id="UP001239111"/>
    </source>
</evidence>
<comment type="caution">
    <text evidence="1">The sequence shown here is derived from an EMBL/GenBank/DDBJ whole genome shotgun (WGS) entry which is preliminary data.</text>
</comment>
<protein>
    <submittedName>
        <fullName evidence="1">Uncharacterized protein</fullName>
    </submittedName>
</protein>
<sequence length="145" mass="16451">MQRWHSHRLRSGDKKLSRASCSCGRMPEKSTTSRKDDEAKTTMDQDNAESVDSTTNYRLIIHKMCKPIVHETTSKADEISPQNLTLNMPNRRFGPARLIVDPQPVQLPDPIPGFDNWDFPGRNLRDINTREAVGVFITTSNADTQ</sequence>
<evidence type="ECO:0000313" key="1">
    <source>
        <dbReference type="EMBL" id="KAJ8678413.1"/>
    </source>
</evidence>
<dbReference type="EMBL" id="CM056742">
    <property type="protein sequence ID" value="KAJ8678413.1"/>
    <property type="molecule type" value="Genomic_DNA"/>
</dbReference>
<gene>
    <name evidence="1" type="ORF">QAD02_014200</name>
</gene>
<organism evidence="1 2">
    <name type="scientific">Eretmocerus hayati</name>
    <dbReference type="NCBI Taxonomy" id="131215"/>
    <lineage>
        <taxon>Eukaryota</taxon>
        <taxon>Metazoa</taxon>
        <taxon>Ecdysozoa</taxon>
        <taxon>Arthropoda</taxon>
        <taxon>Hexapoda</taxon>
        <taxon>Insecta</taxon>
        <taxon>Pterygota</taxon>
        <taxon>Neoptera</taxon>
        <taxon>Endopterygota</taxon>
        <taxon>Hymenoptera</taxon>
        <taxon>Apocrita</taxon>
        <taxon>Proctotrupomorpha</taxon>
        <taxon>Chalcidoidea</taxon>
        <taxon>Aphelinidae</taxon>
        <taxon>Aphelininae</taxon>
        <taxon>Eretmocerus</taxon>
    </lineage>
</organism>